<dbReference type="InParanoid" id="I7M3S7"/>
<gene>
    <name evidence="3" type="ORF">TTHERM_00298330</name>
</gene>
<protein>
    <recommendedName>
        <fullName evidence="5">CHAT domain protein</fullName>
    </recommendedName>
</protein>
<dbReference type="GeneID" id="7839814"/>
<dbReference type="RefSeq" id="XP_001024467.2">
    <property type="nucleotide sequence ID" value="XM_001024467.2"/>
</dbReference>
<dbReference type="EMBL" id="GG662449">
    <property type="protein sequence ID" value="EAS04222.2"/>
    <property type="molecule type" value="Genomic_DNA"/>
</dbReference>
<accession>I7M3S7</accession>
<evidence type="ECO:0000256" key="2">
    <source>
        <dbReference type="SAM" id="MobiDB-lite"/>
    </source>
</evidence>
<feature type="coiled-coil region" evidence="1">
    <location>
        <begin position="112"/>
        <end position="142"/>
    </location>
</feature>
<keyword evidence="1" id="KW-0175">Coiled coil</keyword>
<dbReference type="KEGG" id="tet:TTHERM_00298330"/>
<keyword evidence="4" id="KW-1185">Reference proteome</keyword>
<evidence type="ECO:0000313" key="3">
    <source>
        <dbReference type="EMBL" id="EAS04222.2"/>
    </source>
</evidence>
<feature type="compositionally biased region" description="Basic and acidic residues" evidence="2">
    <location>
        <begin position="1545"/>
        <end position="1555"/>
    </location>
</feature>
<name>I7M3S7_TETTS</name>
<feature type="region of interest" description="Disordered" evidence="2">
    <location>
        <begin position="1532"/>
        <end position="1555"/>
    </location>
</feature>
<dbReference type="Proteomes" id="UP000009168">
    <property type="component" value="Unassembled WGS sequence"/>
</dbReference>
<reference evidence="4" key="1">
    <citation type="journal article" date="2006" name="PLoS Biol.">
        <title>Macronuclear genome sequence of the ciliate Tetrahymena thermophila, a model eukaryote.</title>
        <authorList>
            <person name="Eisen J.A."/>
            <person name="Coyne R.S."/>
            <person name="Wu M."/>
            <person name="Wu D."/>
            <person name="Thiagarajan M."/>
            <person name="Wortman J.R."/>
            <person name="Badger J.H."/>
            <person name="Ren Q."/>
            <person name="Amedeo P."/>
            <person name="Jones K.M."/>
            <person name="Tallon L.J."/>
            <person name="Delcher A.L."/>
            <person name="Salzberg S.L."/>
            <person name="Silva J.C."/>
            <person name="Haas B.J."/>
            <person name="Majoros W.H."/>
            <person name="Farzad M."/>
            <person name="Carlton J.M."/>
            <person name="Smith R.K. Jr."/>
            <person name="Garg J."/>
            <person name="Pearlman R.E."/>
            <person name="Karrer K.M."/>
            <person name="Sun L."/>
            <person name="Manning G."/>
            <person name="Elde N.C."/>
            <person name="Turkewitz A.P."/>
            <person name="Asai D.J."/>
            <person name="Wilkes D.E."/>
            <person name="Wang Y."/>
            <person name="Cai H."/>
            <person name="Collins K."/>
            <person name="Stewart B.A."/>
            <person name="Lee S.R."/>
            <person name="Wilamowska K."/>
            <person name="Weinberg Z."/>
            <person name="Ruzzo W.L."/>
            <person name="Wloga D."/>
            <person name="Gaertig J."/>
            <person name="Frankel J."/>
            <person name="Tsao C.-C."/>
            <person name="Gorovsky M.A."/>
            <person name="Keeling P.J."/>
            <person name="Waller R.F."/>
            <person name="Patron N.J."/>
            <person name="Cherry J.M."/>
            <person name="Stover N.A."/>
            <person name="Krieger C.J."/>
            <person name="del Toro C."/>
            <person name="Ryder H.F."/>
            <person name="Williamson S.C."/>
            <person name="Barbeau R.A."/>
            <person name="Hamilton E.P."/>
            <person name="Orias E."/>
        </authorList>
    </citation>
    <scope>NUCLEOTIDE SEQUENCE [LARGE SCALE GENOMIC DNA]</scope>
    <source>
        <strain evidence="4">SB210</strain>
    </source>
</reference>
<feature type="compositionally biased region" description="Polar residues" evidence="2">
    <location>
        <begin position="1532"/>
        <end position="1543"/>
    </location>
</feature>
<organism evidence="3 4">
    <name type="scientific">Tetrahymena thermophila (strain SB210)</name>
    <dbReference type="NCBI Taxonomy" id="312017"/>
    <lineage>
        <taxon>Eukaryota</taxon>
        <taxon>Sar</taxon>
        <taxon>Alveolata</taxon>
        <taxon>Ciliophora</taxon>
        <taxon>Intramacronucleata</taxon>
        <taxon>Oligohymenophorea</taxon>
        <taxon>Hymenostomatida</taxon>
        <taxon>Tetrahymenina</taxon>
        <taxon>Tetrahymenidae</taxon>
        <taxon>Tetrahymena</taxon>
    </lineage>
</organism>
<sequence length="1555" mass="185579">MSFDLSQHKIEFLYQQSYNKKRTELITITVGIKVENLLSNSLYCLKYSEITESLEKEDIICNNGQPISYTKDGEQGQLSENEFIEIDLDVSSTITNSKIIFKDAGLGLQNKLKQQDMIIQSLQKQINEIKENMTKIQNNQNNQIKSQIDILFLIGMPKKENSNDVSCEKEIMKIQSVLYKKKIGCSISIVKTKESFKEMLSLNPQIIHVICHGKRLLDSNKYTTYLEIEDQKGEQQMITGQQFMKWIQKSNCNPSLIILNACYSQGIYDDMLRIKNNKVFNTLAINSEFEINDKYAYKFVTLVYKKFLSQIRSQISESQDKKVPQNQKENKILWLKIIEEAKQHINSIQLKQMIYLNQVCCTGNACEFQQFKEKNKNCDCFKNENQKNFEYCQTKHPNLVKGLTENEFNYLKQFIELHQESCKKTNSEKLFFLSRKYYMLFCNRCISKLFKDISSLRKSHIYKRFLTSLENQSQIQEAIFLISVNFLKQMFLEGERFKFNQQKNSTYPNFSLQDHKYQQLVLNGPDFLSNYYPKLSRSKDIDDIDKSLSKCMKKSQKDFSLKLNYYEQSKGRFLKYLTDVQSKSTDYKSQIHILNITGIDKMEDFQRIFLLDLKQIKKNILEQDQNQDHRINLFYFYDWKKLKDNDNLSFVRGRKENIQLYIQHEEENIFDSIFFYSFTIKNIDNLIKNLPLDQIQIIMEKLKLDLESVKEYLKYCQIQKQNKLYEYYEKTYELFNDLIKQKSIRQETNNCMFQQFLQQINETISQNNSESLDQIESSKKSEKHAKNYEDQQSYEKMNRYLLSFIDPENYRENKYLYKYLFKNIMINCSKCHQLIQKKGLMKCLLKIILQNCQINKDKLQILYQNPINSKNMNIWSLKGILNFFSIEYFEIAPQFREIAKYIILNELQPLDFVLTKSYLIGINFEKKFHKEFRDIIKIHKRVLTFVKKCQTNNEIDSFSDLKEVECILDYLKVKYYNQVARLNHKNYNLHYLSIKNANINLKENSQLSIMVQQRNIIRTISYIDFQKSTYNDIDYILNLNKKFQNNYNQVYKVQLRKQTRQSPINQSKNVKKQCIYILLQSNLLKELIYFLNKAQLIKNNRIQIENSVSDLSEGLQGISKIKHQVLELRKIYIEFKSEYSQNFKTYSHYQQHIQQSFTAYYELELLIEQIFHNIKNTNTQSLISLFGNIQLNCEDFYEIFSKVNEDQILNSKINQNLLQNFHDSFLFVQYYFKCARELLHSYIDKSFYIKKNIYENIYNRVIFTTKLFTKSNVQQIQKIQEFKKLKKIIIIDQDDSDLKDKYEILDLENLNTQKNQPNLKDIQQVELLIILNYSESYDLEQSIFKEKWVLCFNSPLNQHVKEKQTTFLMHLLKNIIKNEQVNFPLALQKSFNSNDIDLQNHVRFRCFQKQNIDISNLCYSNSESKLNQQTLIQEIIQQEVINNYLDYQKSDPQIDLQGIFGKKQTNNLTITDSNFSNNFQESFPSIENQNSDSFSISFPNTTFREMNSQQNDYNQQGQKENDEDDGDQEFYSSQIQTQRNMLSFTRDKTNNRNNY</sequence>
<evidence type="ECO:0008006" key="5">
    <source>
        <dbReference type="Google" id="ProtNLM"/>
    </source>
</evidence>
<proteinExistence type="predicted"/>
<evidence type="ECO:0000313" key="4">
    <source>
        <dbReference type="Proteomes" id="UP000009168"/>
    </source>
</evidence>
<evidence type="ECO:0000256" key="1">
    <source>
        <dbReference type="SAM" id="Coils"/>
    </source>
</evidence>